<dbReference type="InterPro" id="IPR026187">
    <property type="entry name" value="Aven"/>
</dbReference>
<evidence type="ECO:0000256" key="1">
    <source>
        <dbReference type="SAM" id="MobiDB-lite"/>
    </source>
</evidence>
<organism evidence="2 3">
    <name type="scientific">Umbra pygmaea</name>
    <name type="common">Eastern mudminnow</name>
    <dbReference type="NCBI Taxonomy" id="75934"/>
    <lineage>
        <taxon>Eukaryota</taxon>
        <taxon>Metazoa</taxon>
        <taxon>Chordata</taxon>
        <taxon>Craniata</taxon>
        <taxon>Vertebrata</taxon>
        <taxon>Euteleostomi</taxon>
        <taxon>Actinopterygii</taxon>
        <taxon>Neopterygii</taxon>
        <taxon>Teleostei</taxon>
        <taxon>Protacanthopterygii</taxon>
        <taxon>Esociformes</taxon>
        <taxon>Umbridae</taxon>
        <taxon>Umbra</taxon>
    </lineage>
</organism>
<feature type="region of interest" description="Disordered" evidence="1">
    <location>
        <begin position="1"/>
        <end position="109"/>
    </location>
</feature>
<comment type="caution">
    <text evidence="2">The sequence shown here is derived from an EMBL/GenBank/DDBJ whole genome shotgun (WGS) entry which is preliminary data.</text>
</comment>
<dbReference type="EMBL" id="JAGEUA010000011">
    <property type="protein sequence ID" value="KAL0963140.1"/>
    <property type="molecule type" value="Genomic_DNA"/>
</dbReference>
<sequence length="325" mass="35891">MEGRPNRGRQTSWKRGGGGNDSGASGGEQTRVRGRGRYGTGRGKRDHYRGRGRGGPPATFERGQEEWSRTEVQEEEEMETHTRRKLESNWDRYKESEEEETNNDMPTQRGSDYHVLLESAGDSFTQFRFSEEREWEMDPLAANQVSAVFVDLPALAQTLQNLPLHCRLNLEAELIQVSTPVELPAVTMAMIKPPLLDHLAAHKGLTFSPGISCAESPAQGVAHLGSTAAKSLFLDDHDEELDQLLGLQGPDSNMLTSQPSGVVEQNADLAQGKPQPGETKEKLLSEPNQMETPDNEKAAAPPKTNDTAKEVAEDDLEDWLDSMIS</sequence>
<gene>
    <name evidence="2" type="ORF">UPYG_G00350240</name>
</gene>
<feature type="compositionally biased region" description="Gly residues" evidence="1">
    <location>
        <begin position="15"/>
        <end position="26"/>
    </location>
</feature>
<feature type="compositionally biased region" description="Basic and acidic residues" evidence="1">
    <location>
        <begin position="79"/>
        <end position="95"/>
    </location>
</feature>
<keyword evidence="3" id="KW-1185">Reference proteome</keyword>
<feature type="compositionally biased region" description="Basic and acidic residues" evidence="1">
    <location>
        <begin position="62"/>
        <end position="72"/>
    </location>
</feature>
<dbReference type="PANTHER" id="PTHR16524">
    <property type="entry name" value="CELL DEATH REGULATOR AVEN"/>
    <property type="match status" value="1"/>
</dbReference>
<name>A0ABD0W2R4_UMBPY</name>
<feature type="compositionally biased region" description="Basic residues" evidence="1">
    <location>
        <begin position="32"/>
        <end position="52"/>
    </location>
</feature>
<feature type="region of interest" description="Disordered" evidence="1">
    <location>
        <begin position="269"/>
        <end position="325"/>
    </location>
</feature>
<evidence type="ECO:0000313" key="2">
    <source>
        <dbReference type="EMBL" id="KAL0963140.1"/>
    </source>
</evidence>
<reference evidence="2 3" key="1">
    <citation type="submission" date="2024-06" db="EMBL/GenBank/DDBJ databases">
        <authorList>
            <person name="Pan Q."/>
            <person name="Wen M."/>
            <person name="Jouanno E."/>
            <person name="Zahm M."/>
            <person name="Klopp C."/>
            <person name="Cabau C."/>
            <person name="Louis A."/>
            <person name="Berthelot C."/>
            <person name="Parey E."/>
            <person name="Roest Crollius H."/>
            <person name="Montfort J."/>
            <person name="Robinson-Rechavi M."/>
            <person name="Bouchez O."/>
            <person name="Lampietro C."/>
            <person name="Lopez Roques C."/>
            <person name="Donnadieu C."/>
            <person name="Postlethwait J."/>
            <person name="Bobe J."/>
            <person name="Verreycken H."/>
            <person name="Guiguen Y."/>
        </authorList>
    </citation>
    <scope>NUCLEOTIDE SEQUENCE [LARGE SCALE GENOMIC DNA]</scope>
    <source>
        <strain evidence="2">Up_M1</strain>
        <tissue evidence="2">Testis</tissue>
    </source>
</reference>
<dbReference type="AlphaFoldDB" id="A0ABD0W2R4"/>
<accession>A0ABD0W2R4</accession>
<protein>
    <recommendedName>
        <fullName evidence="4">Cell death regulator Aven</fullName>
    </recommendedName>
</protein>
<dbReference type="PANTHER" id="PTHR16524:SF2">
    <property type="entry name" value="CELL DEATH REGULATOR AVEN"/>
    <property type="match status" value="1"/>
</dbReference>
<evidence type="ECO:0000313" key="3">
    <source>
        <dbReference type="Proteomes" id="UP001557470"/>
    </source>
</evidence>
<proteinExistence type="predicted"/>
<evidence type="ECO:0008006" key="4">
    <source>
        <dbReference type="Google" id="ProtNLM"/>
    </source>
</evidence>
<feature type="compositionally biased region" description="Acidic residues" evidence="1">
    <location>
        <begin position="312"/>
        <end position="325"/>
    </location>
</feature>
<dbReference type="Proteomes" id="UP001557470">
    <property type="component" value="Unassembled WGS sequence"/>
</dbReference>